<reference evidence="1" key="1">
    <citation type="journal article" date="2011" name="Folia Microbiol. (Praha)">
        <title>Molecular analysis and characterization of a urease gene operon from Campylobacter sputorum biovar paraureolyticus.</title>
        <authorList>
            <person name="Kakinuma Y."/>
            <person name="Hayashi K."/>
            <person name="Tazumi A."/>
            <person name="Hirayama J."/>
            <person name="Moore J.E."/>
            <person name="Millar B.C."/>
            <person name="Kuribayashi T."/>
            <person name="Matsuda M."/>
        </authorList>
    </citation>
    <scope>NUCLEOTIDE SEQUENCE</scope>
    <source>
        <strain evidence="1">LMG 17591</strain>
    </source>
</reference>
<gene>
    <name evidence="1" type="primary">ureF</name>
</gene>
<dbReference type="Gene3D" id="1.10.4190.10">
    <property type="entry name" value="Urease accessory protein UreF"/>
    <property type="match status" value="1"/>
</dbReference>
<dbReference type="EMBL" id="AB479194">
    <property type="protein sequence ID" value="BAI43677.1"/>
    <property type="molecule type" value="Genomic_DNA"/>
</dbReference>
<dbReference type="GO" id="GO:0016151">
    <property type="term" value="F:nickel cation binding"/>
    <property type="evidence" value="ECO:0007669"/>
    <property type="project" value="InterPro"/>
</dbReference>
<dbReference type="InterPro" id="IPR038277">
    <property type="entry name" value="UreF_sf"/>
</dbReference>
<evidence type="ECO:0000313" key="1">
    <source>
        <dbReference type="EMBL" id="BAI43677.1"/>
    </source>
</evidence>
<organism evidence="1">
    <name type="scientific">Campylobacter sputorum biovar paraureolyticus</name>
    <dbReference type="NCBI Taxonomy" id="593874"/>
    <lineage>
        <taxon>Bacteria</taxon>
        <taxon>Pseudomonadati</taxon>
        <taxon>Campylobacterota</taxon>
        <taxon>Epsilonproteobacteria</taxon>
        <taxon>Campylobacterales</taxon>
        <taxon>Campylobacteraceae</taxon>
        <taxon>Campylobacter</taxon>
    </lineage>
</organism>
<proteinExistence type="predicted"/>
<dbReference type="Pfam" id="PF01730">
    <property type="entry name" value="UreF"/>
    <property type="match status" value="1"/>
</dbReference>
<sequence>MLSSFLFDSAFPNGAYSHSFGFESYLSWRDIKDIKSYQKWLEGYILNNFTLGDGVVYVIACAFKDKKLSLLKLAKAANSSILAYENRMANIAMARSILSNTEFMHDEDAKWYAKICDKCDEFANPAVSFALLSDKVMIQEYAYSTIISLTQNATRAIPLAYKKSNELIYKNIALAKKSAQKSINLAKNIIEKGYFSLNLSDEILSSHHEIDISMFAHEKLDFRLFMS</sequence>
<dbReference type="AlphaFoldDB" id="C9K310"/>
<accession>C9K310</accession>
<protein>
    <submittedName>
        <fullName evidence="1">Urease accessory protein F</fullName>
    </submittedName>
</protein>
<dbReference type="InterPro" id="IPR002639">
    <property type="entry name" value="UreF"/>
</dbReference>
<name>C9K310_9BACT</name>